<keyword evidence="7" id="KW-0735">Signal-anchor</keyword>
<evidence type="ECO:0000256" key="6">
    <source>
        <dbReference type="ARBA" id="ARBA00022692"/>
    </source>
</evidence>
<organism evidence="15 16">
    <name type="scientific">Cyprinus carpio carpio</name>
    <dbReference type="NCBI Taxonomy" id="630221"/>
    <lineage>
        <taxon>Eukaryota</taxon>
        <taxon>Metazoa</taxon>
        <taxon>Chordata</taxon>
        <taxon>Craniata</taxon>
        <taxon>Vertebrata</taxon>
        <taxon>Euteleostomi</taxon>
        <taxon>Actinopterygii</taxon>
        <taxon>Neopterygii</taxon>
        <taxon>Teleostei</taxon>
        <taxon>Ostariophysi</taxon>
        <taxon>Cypriniformes</taxon>
        <taxon>Cyprinidae</taxon>
        <taxon>Cyprininae</taxon>
        <taxon>Cyprinus</taxon>
    </lineage>
</organism>
<evidence type="ECO:0000313" key="15">
    <source>
        <dbReference type="Ensembl" id="ENSCCRP00000172686.1"/>
    </source>
</evidence>
<proteinExistence type="inferred from homology"/>
<dbReference type="PANTHER" id="PTHR11214:SF115">
    <property type="entry name" value="HEXOSYLTRANSFERASE"/>
    <property type="match status" value="1"/>
</dbReference>
<evidence type="ECO:0000256" key="8">
    <source>
        <dbReference type="ARBA" id="ARBA00022989"/>
    </source>
</evidence>
<comment type="subcellular location">
    <subcellularLocation>
        <location evidence="1">Golgi apparatus membrane</location>
        <topology evidence="1">Single-pass type II membrane protein</topology>
    </subcellularLocation>
</comment>
<evidence type="ECO:0000256" key="11">
    <source>
        <dbReference type="ARBA" id="ARBA00023136"/>
    </source>
</evidence>
<keyword evidence="12" id="KW-0325">Glycoprotein</keyword>
<evidence type="ECO:0000256" key="1">
    <source>
        <dbReference type="ARBA" id="ARBA00004323"/>
    </source>
</evidence>
<comment type="pathway">
    <text evidence="2">Protein modification; protein glycosylation.</text>
</comment>
<dbReference type="Ensembl" id="ENSCCRT00000179964.1">
    <property type="protein sequence ID" value="ENSCCRP00000172686.1"/>
    <property type="gene ID" value="ENSCCRG00000069754.1"/>
</dbReference>
<keyword evidence="5" id="KW-0808">Transferase</keyword>
<keyword evidence="6 14" id="KW-0812">Transmembrane</keyword>
<evidence type="ECO:0000256" key="12">
    <source>
        <dbReference type="ARBA" id="ARBA00023180"/>
    </source>
</evidence>
<dbReference type="GO" id="GO:0006629">
    <property type="term" value="P:lipid metabolic process"/>
    <property type="evidence" value="ECO:0007669"/>
    <property type="project" value="UniProtKB-KW"/>
</dbReference>
<feature type="region of interest" description="Disordered" evidence="13">
    <location>
        <begin position="400"/>
        <end position="424"/>
    </location>
</feature>
<evidence type="ECO:0000256" key="3">
    <source>
        <dbReference type="ARBA" id="ARBA00008661"/>
    </source>
</evidence>
<evidence type="ECO:0000256" key="13">
    <source>
        <dbReference type="SAM" id="MobiDB-lite"/>
    </source>
</evidence>
<evidence type="ECO:0000256" key="7">
    <source>
        <dbReference type="ARBA" id="ARBA00022968"/>
    </source>
</evidence>
<evidence type="ECO:0000256" key="10">
    <source>
        <dbReference type="ARBA" id="ARBA00023098"/>
    </source>
</evidence>
<evidence type="ECO:0000256" key="2">
    <source>
        <dbReference type="ARBA" id="ARBA00004922"/>
    </source>
</evidence>
<evidence type="ECO:0008006" key="17">
    <source>
        <dbReference type="Google" id="ProtNLM"/>
    </source>
</evidence>
<comment type="similarity">
    <text evidence="3">Belongs to the glycosyltransferase 31 family.</text>
</comment>
<dbReference type="Ensembl" id="ENSCCRT00000156731.1">
    <property type="protein sequence ID" value="ENSCCRP00000178956.1"/>
    <property type="gene ID" value="ENSCCRG00000069754.1"/>
</dbReference>
<protein>
    <recommendedName>
        <fullName evidence="17">Hexosyltransferase</fullName>
    </recommendedName>
</protein>
<evidence type="ECO:0000256" key="4">
    <source>
        <dbReference type="ARBA" id="ARBA00022676"/>
    </source>
</evidence>
<dbReference type="GO" id="GO:0006493">
    <property type="term" value="P:protein O-linked glycosylation"/>
    <property type="evidence" value="ECO:0007669"/>
    <property type="project" value="TreeGrafter"/>
</dbReference>
<dbReference type="GO" id="GO:0000139">
    <property type="term" value="C:Golgi membrane"/>
    <property type="evidence" value="ECO:0007669"/>
    <property type="project" value="UniProtKB-SubCell"/>
</dbReference>
<dbReference type="Proteomes" id="UP001108240">
    <property type="component" value="Unplaced"/>
</dbReference>
<evidence type="ECO:0000256" key="5">
    <source>
        <dbReference type="ARBA" id="ARBA00022679"/>
    </source>
</evidence>
<keyword evidence="4" id="KW-0328">Glycosyltransferase</keyword>
<dbReference type="AlphaFoldDB" id="A0A9J8D3M1"/>
<dbReference type="Gene3D" id="3.90.550.50">
    <property type="match status" value="1"/>
</dbReference>
<dbReference type="FunFam" id="3.90.550.50:FF:000001">
    <property type="entry name" value="Hexosyltransferase"/>
    <property type="match status" value="1"/>
</dbReference>
<keyword evidence="8 14" id="KW-1133">Transmembrane helix</keyword>
<dbReference type="InterPro" id="IPR002659">
    <property type="entry name" value="Glyco_trans_31"/>
</dbReference>
<keyword evidence="10" id="KW-0443">Lipid metabolism</keyword>
<feature type="transmembrane region" description="Helical" evidence="14">
    <location>
        <begin position="25"/>
        <end position="44"/>
    </location>
</feature>
<evidence type="ECO:0000256" key="14">
    <source>
        <dbReference type="SAM" id="Phobius"/>
    </source>
</evidence>
<dbReference type="GeneTree" id="ENSGT00940000164876"/>
<evidence type="ECO:0000256" key="9">
    <source>
        <dbReference type="ARBA" id="ARBA00023034"/>
    </source>
</evidence>
<name>A0A9J8D3M1_CYPCA</name>
<accession>A0A9J8D3M1</accession>
<dbReference type="PANTHER" id="PTHR11214">
    <property type="entry name" value="BETA-1,3-N-ACETYLGLUCOSAMINYLTRANSFERASE"/>
    <property type="match status" value="1"/>
</dbReference>
<dbReference type="Pfam" id="PF01762">
    <property type="entry name" value="Galactosyl_T"/>
    <property type="match status" value="1"/>
</dbReference>
<evidence type="ECO:0000313" key="16">
    <source>
        <dbReference type="Proteomes" id="UP001108240"/>
    </source>
</evidence>
<reference evidence="15" key="1">
    <citation type="submission" date="2025-05" db="UniProtKB">
        <authorList>
            <consortium name="Ensembl"/>
        </authorList>
    </citation>
    <scope>IDENTIFICATION</scope>
</reference>
<dbReference type="GO" id="GO:0008499">
    <property type="term" value="F:N-acetyl-beta-D-glucosaminide beta-(1,3)-galactosyltransferase activity"/>
    <property type="evidence" value="ECO:0007669"/>
    <property type="project" value="TreeGrafter"/>
</dbReference>
<sequence length="514" mass="58324">MAIECIRKRCCLAQRRVFKGHIKPGFVVLVTLTLFLSIIAYIYMPVTLPLSWFNNANQTKLYNVVHEGLSGKRNFWNFLTEQAIEKKPIVSIRTEDISIYQYAAHPHNYHFILDEPDKCKQDPFLVFMVPVAPHQLDARNAIRSTWGNESSVQGKAVLTLFLVGLTGGAEAQQQLEEESRQHRDLLQSNFVDSYFNLTIKTMVIMDWLATRCPQAAYAMKVDSDMYINLENMMTLLLSPNTPRQNYITGYLMWDRPVIRDKSSKWYVPEELYPESIYPTYVLGMGYVFSNDLPPKIVKASEAVKPFNIEDAYVGACLKQLVINPSGAPDPSQFHTYVNDRESIDLSKLITAIAGSPEKSKAVLCGDLEDWRARGRRPGPGSCPPLRMHPGSVVSRRRSEGHLGRSHAGCTRPVQRNTQGRGGGTVSSALYTYHGLVSVSPGGSQRSSPLSQLGQPLPLLLLSLHQMKLERVMTCTQRARKSWTSRWRSEAHTHVNTCRSIMKAQRRWKTRRTHW</sequence>
<keyword evidence="9" id="KW-0333">Golgi apparatus</keyword>
<keyword evidence="11 14" id="KW-0472">Membrane</keyword>
<keyword evidence="16" id="KW-1185">Reference proteome</keyword>